<dbReference type="PROSITE" id="PS00674">
    <property type="entry name" value="AAA"/>
    <property type="match status" value="1"/>
</dbReference>
<dbReference type="InterPro" id="IPR003657">
    <property type="entry name" value="WRKY_dom"/>
</dbReference>
<evidence type="ECO:0000256" key="2">
    <source>
        <dbReference type="ARBA" id="ARBA00004123"/>
    </source>
</evidence>
<dbReference type="PANTHER" id="PTHR43655:SF33">
    <property type="entry name" value="AAA+ ATPASE DOMAIN-CONTAINING PROTEIN"/>
    <property type="match status" value="1"/>
</dbReference>
<evidence type="ECO:0000256" key="19">
    <source>
        <dbReference type="ARBA" id="ARBA00023242"/>
    </source>
</evidence>
<dbReference type="Gene3D" id="1.10.8.60">
    <property type="match status" value="1"/>
</dbReference>
<gene>
    <name evidence="22" type="ORF">MTR67_037719</name>
</gene>
<dbReference type="Pfam" id="PF06480">
    <property type="entry name" value="FtsH_ext"/>
    <property type="match status" value="1"/>
</dbReference>
<dbReference type="InterPro" id="IPR000642">
    <property type="entry name" value="Peptidase_M41"/>
</dbReference>
<evidence type="ECO:0000256" key="11">
    <source>
        <dbReference type="ARBA" id="ARBA00022833"/>
    </source>
</evidence>
<keyword evidence="17" id="KW-0496">Mitochondrion</keyword>
<evidence type="ECO:0000256" key="7">
    <source>
        <dbReference type="ARBA" id="ARBA00022723"/>
    </source>
</evidence>
<evidence type="ECO:0000256" key="20">
    <source>
        <dbReference type="SAM" id="MobiDB-lite"/>
    </source>
</evidence>
<dbReference type="Pfam" id="PF01434">
    <property type="entry name" value="Peptidase_M41"/>
    <property type="match status" value="2"/>
</dbReference>
<dbReference type="GO" id="GO:0016887">
    <property type="term" value="F:ATP hydrolysis activity"/>
    <property type="evidence" value="ECO:0007669"/>
    <property type="project" value="InterPro"/>
</dbReference>
<evidence type="ECO:0000256" key="16">
    <source>
        <dbReference type="ARBA" id="ARBA00023125"/>
    </source>
</evidence>
<feature type="domain" description="WRKY" evidence="21">
    <location>
        <begin position="112"/>
        <end position="177"/>
    </location>
</feature>
<dbReference type="InterPro" id="IPR003959">
    <property type="entry name" value="ATPase_AAA_core"/>
</dbReference>
<dbReference type="GO" id="GO:0004176">
    <property type="term" value="F:ATP-dependent peptidase activity"/>
    <property type="evidence" value="ECO:0007669"/>
    <property type="project" value="InterPro"/>
</dbReference>
<comment type="similarity">
    <text evidence="5">In the N-terminal section; belongs to the AAA ATPase family.</text>
</comment>
<protein>
    <recommendedName>
        <fullName evidence="21">WRKY domain-containing protein</fullName>
    </recommendedName>
</protein>
<dbReference type="Gene3D" id="3.40.50.300">
    <property type="entry name" value="P-loop containing nucleotide triphosphate hydrolases"/>
    <property type="match status" value="1"/>
</dbReference>
<evidence type="ECO:0000256" key="6">
    <source>
        <dbReference type="ARBA" id="ARBA00022670"/>
    </source>
</evidence>
<name>A0AAF0UED5_SOLVR</name>
<keyword evidence="11" id="KW-0862">Zinc</keyword>
<reference evidence="22" key="1">
    <citation type="submission" date="2023-08" db="EMBL/GenBank/DDBJ databases">
        <title>A de novo genome assembly of Solanum verrucosum Schlechtendal, a Mexican diploid species geographically isolated from the other diploid A-genome species in potato relatives.</title>
        <authorList>
            <person name="Hosaka K."/>
        </authorList>
    </citation>
    <scope>NUCLEOTIDE SEQUENCE</scope>
    <source>
        <tissue evidence="22">Young leaves</tissue>
    </source>
</reference>
<dbReference type="InterPro" id="IPR011546">
    <property type="entry name" value="Pept_M41_FtsH_extracell"/>
</dbReference>
<dbReference type="FunFam" id="1.10.8.60:FF:000019">
    <property type="entry name" value="AFG3-like AAA ATPase 2"/>
    <property type="match status" value="1"/>
</dbReference>
<evidence type="ECO:0000313" key="23">
    <source>
        <dbReference type="Proteomes" id="UP001234989"/>
    </source>
</evidence>
<keyword evidence="7" id="KW-0479">Metal-binding</keyword>
<dbReference type="PROSITE" id="PS50811">
    <property type="entry name" value="WRKY"/>
    <property type="match status" value="1"/>
</dbReference>
<dbReference type="InterPro" id="IPR003593">
    <property type="entry name" value="AAA+_ATPase"/>
</dbReference>
<evidence type="ECO:0000256" key="18">
    <source>
        <dbReference type="ARBA" id="ARBA00023163"/>
    </source>
</evidence>
<keyword evidence="13" id="KW-0809">Transit peptide</keyword>
<proteinExistence type="inferred from homology"/>
<dbReference type="Proteomes" id="UP001234989">
    <property type="component" value="Chromosome 9"/>
</dbReference>
<dbReference type="GO" id="GO:0004222">
    <property type="term" value="F:metalloendopeptidase activity"/>
    <property type="evidence" value="ECO:0007669"/>
    <property type="project" value="InterPro"/>
</dbReference>
<evidence type="ECO:0000256" key="15">
    <source>
        <dbReference type="ARBA" id="ARBA00023049"/>
    </source>
</evidence>
<keyword evidence="12" id="KW-0067">ATP-binding</keyword>
<feature type="compositionally biased region" description="Basic and acidic residues" evidence="20">
    <location>
        <begin position="1122"/>
        <end position="1139"/>
    </location>
</feature>
<evidence type="ECO:0000256" key="8">
    <source>
        <dbReference type="ARBA" id="ARBA00022737"/>
    </source>
</evidence>
<evidence type="ECO:0000256" key="9">
    <source>
        <dbReference type="ARBA" id="ARBA00022741"/>
    </source>
</evidence>
<evidence type="ECO:0000256" key="14">
    <source>
        <dbReference type="ARBA" id="ARBA00023015"/>
    </source>
</evidence>
<dbReference type="GO" id="GO:0005634">
    <property type="term" value="C:nucleus"/>
    <property type="evidence" value="ECO:0007669"/>
    <property type="project" value="UniProtKB-SubCell"/>
</dbReference>
<dbReference type="HAMAP" id="MF_01458">
    <property type="entry name" value="FtsH"/>
    <property type="match status" value="1"/>
</dbReference>
<dbReference type="InterPro" id="IPR037219">
    <property type="entry name" value="Peptidase_M41-like"/>
</dbReference>
<keyword evidence="10" id="KW-0378">Hydrolase</keyword>
<dbReference type="InterPro" id="IPR050928">
    <property type="entry name" value="ATP-dep_Zn_Metalloprotease"/>
</dbReference>
<comment type="subcellular location">
    <subcellularLocation>
        <location evidence="3">Mitochondrion</location>
    </subcellularLocation>
    <subcellularLocation>
        <location evidence="2">Nucleus</location>
    </subcellularLocation>
</comment>
<dbReference type="CDD" id="cd19501">
    <property type="entry name" value="RecA-like_FtsH"/>
    <property type="match status" value="1"/>
</dbReference>
<keyword evidence="15" id="KW-0482">Metalloprotease</keyword>
<dbReference type="SUPFAM" id="SSF140990">
    <property type="entry name" value="FtsH protease domain-like"/>
    <property type="match status" value="1"/>
</dbReference>
<evidence type="ECO:0000256" key="3">
    <source>
        <dbReference type="ARBA" id="ARBA00004173"/>
    </source>
</evidence>
<comment type="cofactor">
    <cofactor evidence="1">
        <name>Zn(2+)</name>
        <dbReference type="ChEBI" id="CHEBI:29105"/>
    </cofactor>
</comment>
<evidence type="ECO:0000313" key="22">
    <source>
        <dbReference type="EMBL" id="WMV44334.1"/>
    </source>
</evidence>
<dbReference type="GO" id="GO:0009535">
    <property type="term" value="C:chloroplast thylakoid membrane"/>
    <property type="evidence" value="ECO:0007669"/>
    <property type="project" value="TreeGrafter"/>
</dbReference>
<dbReference type="PANTHER" id="PTHR43655">
    <property type="entry name" value="ATP-DEPENDENT PROTEASE"/>
    <property type="match status" value="1"/>
</dbReference>
<dbReference type="InterPro" id="IPR027417">
    <property type="entry name" value="P-loop_NTPase"/>
</dbReference>
<dbReference type="InterPro" id="IPR041569">
    <property type="entry name" value="AAA_lid_3"/>
</dbReference>
<dbReference type="GO" id="GO:0043565">
    <property type="term" value="F:sequence-specific DNA binding"/>
    <property type="evidence" value="ECO:0007669"/>
    <property type="project" value="InterPro"/>
</dbReference>
<dbReference type="Pfam" id="PF00004">
    <property type="entry name" value="AAA"/>
    <property type="match status" value="1"/>
</dbReference>
<keyword evidence="14" id="KW-0805">Transcription regulation</keyword>
<dbReference type="SMART" id="SM00382">
    <property type="entry name" value="AAA"/>
    <property type="match status" value="1"/>
</dbReference>
<dbReference type="InterPro" id="IPR003960">
    <property type="entry name" value="ATPase_AAA_CS"/>
</dbReference>
<organism evidence="22 23">
    <name type="scientific">Solanum verrucosum</name>
    <dbReference type="NCBI Taxonomy" id="315347"/>
    <lineage>
        <taxon>Eukaryota</taxon>
        <taxon>Viridiplantae</taxon>
        <taxon>Streptophyta</taxon>
        <taxon>Embryophyta</taxon>
        <taxon>Tracheophyta</taxon>
        <taxon>Spermatophyta</taxon>
        <taxon>Magnoliopsida</taxon>
        <taxon>eudicotyledons</taxon>
        <taxon>Gunneridae</taxon>
        <taxon>Pentapetalae</taxon>
        <taxon>asterids</taxon>
        <taxon>lamiids</taxon>
        <taxon>Solanales</taxon>
        <taxon>Solanaceae</taxon>
        <taxon>Solanoideae</taxon>
        <taxon>Solaneae</taxon>
        <taxon>Solanum</taxon>
    </lineage>
</organism>
<evidence type="ECO:0000256" key="12">
    <source>
        <dbReference type="ARBA" id="ARBA00022840"/>
    </source>
</evidence>
<dbReference type="GO" id="GO:0034982">
    <property type="term" value="P:mitochondrial protein processing"/>
    <property type="evidence" value="ECO:0007669"/>
    <property type="project" value="TreeGrafter"/>
</dbReference>
<feature type="region of interest" description="Disordered" evidence="20">
    <location>
        <begin position="1122"/>
        <end position="1153"/>
    </location>
</feature>
<dbReference type="GO" id="GO:0005524">
    <property type="term" value="F:ATP binding"/>
    <property type="evidence" value="ECO:0007669"/>
    <property type="project" value="UniProtKB-KW"/>
</dbReference>
<dbReference type="Gene3D" id="2.20.25.80">
    <property type="entry name" value="WRKY domain"/>
    <property type="match status" value="1"/>
</dbReference>
<dbReference type="Gene3D" id="1.20.58.760">
    <property type="entry name" value="Peptidase M41"/>
    <property type="match status" value="1"/>
</dbReference>
<dbReference type="FunFam" id="3.40.50.300:FF:000001">
    <property type="entry name" value="ATP-dependent zinc metalloprotease FtsH"/>
    <property type="match status" value="1"/>
</dbReference>
<evidence type="ECO:0000256" key="1">
    <source>
        <dbReference type="ARBA" id="ARBA00001947"/>
    </source>
</evidence>
<dbReference type="GO" id="GO:0003700">
    <property type="term" value="F:DNA-binding transcription factor activity"/>
    <property type="evidence" value="ECO:0007669"/>
    <property type="project" value="InterPro"/>
</dbReference>
<evidence type="ECO:0000256" key="17">
    <source>
        <dbReference type="ARBA" id="ARBA00023128"/>
    </source>
</evidence>
<dbReference type="Gene3D" id="3.40.1690.20">
    <property type="match status" value="1"/>
</dbReference>
<keyword evidence="9" id="KW-0547">Nucleotide-binding</keyword>
<keyword evidence="16" id="KW-0238">DNA-binding</keyword>
<keyword evidence="18" id="KW-0804">Transcription</keyword>
<dbReference type="InterPro" id="IPR036576">
    <property type="entry name" value="WRKY_dom_sf"/>
</dbReference>
<dbReference type="SUPFAM" id="SSF52540">
    <property type="entry name" value="P-loop containing nucleoside triphosphate hydrolases"/>
    <property type="match status" value="1"/>
</dbReference>
<dbReference type="AlphaFoldDB" id="A0AAF0UED5"/>
<evidence type="ECO:0000256" key="4">
    <source>
        <dbReference type="ARBA" id="ARBA00010044"/>
    </source>
</evidence>
<evidence type="ECO:0000256" key="5">
    <source>
        <dbReference type="ARBA" id="ARBA00010550"/>
    </source>
</evidence>
<dbReference type="Pfam" id="PF17862">
    <property type="entry name" value="AAA_lid_3"/>
    <property type="match status" value="1"/>
</dbReference>
<keyword evidence="8" id="KW-0677">Repeat</keyword>
<dbReference type="SMART" id="SM00774">
    <property type="entry name" value="WRKY"/>
    <property type="match status" value="1"/>
</dbReference>
<comment type="similarity">
    <text evidence="4">In the C-terminal section; belongs to the peptidase M41 family.</text>
</comment>
<dbReference type="Pfam" id="PF03106">
    <property type="entry name" value="WRKY"/>
    <property type="match status" value="1"/>
</dbReference>
<dbReference type="GO" id="GO:0008270">
    <property type="term" value="F:zinc ion binding"/>
    <property type="evidence" value="ECO:0007669"/>
    <property type="project" value="InterPro"/>
</dbReference>
<dbReference type="FunFam" id="2.20.25.80:FF:000006">
    <property type="entry name" value="WRKY transcription factor"/>
    <property type="match status" value="1"/>
</dbReference>
<evidence type="ECO:0000256" key="13">
    <source>
        <dbReference type="ARBA" id="ARBA00022946"/>
    </source>
</evidence>
<keyword evidence="23" id="KW-1185">Reference proteome</keyword>
<dbReference type="SUPFAM" id="SSF118290">
    <property type="entry name" value="WRKY DNA-binding domain"/>
    <property type="match status" value="1"/>
</dbReference>
<evidence type="ECO:0000256" key="10">
    <source>
        <dbReference type="ARBA" id="ARBA00022801"/>
    </source>
</evidence>
<dbReference type="EMBL" id="CP133620">
    <property type="protein sequence ID" value="WMV44334.1"/>
    <property type="molecule type" value="Genomic_DNA"/>
</dbReference>
<dbReference type="GO" id="GO:0005745">
    <property type="term" value="C:m-AAA complex"/>
    <property type="evidence" value="ECO:0007669"/>
    <property type="project" value="TreeGrafter"/>
</dbReference>
<keyword evidence="6" id="KW-0645">Protease</keyword>
<accession>A0AAF0UED5</accession>
<feature type="region of interest" description="Disordered" evidence="20">
    <location>
        <begin position="377"/>
        <end position="409"/>
    </location>
</feature>
<dbReference type="InterPro" id="IPR005936">
    <property type="entry name" value="FtsH"/>
</dbReference>
<sequence>MLMEKYSWSYEDELIKELLDDESPFFLAPQHDSTTSSSDNYYSLDVTKSSISSLSSWPNNIHDDIESGLSMTSNGVLQSHDARNLGLGRGLDMMINKHEAHEAKYTLRIQSCGNAMADDGYKWRKYGQKSIKNSPYPRSYYKCTNPRCGAKKQVERSSDEPNTFIITYEGLHLHFAYPFITLDPPQSLNQPNKKPKVTNSKAHIYESENTSEVDESPILVNPGPIVELEQGLGLDITGSQGLGFDEMGSQGLGFDGMGSQGLLEDMVPLMEIHVKEITKKMMLSRISRSISKASRSSIHKGVGYGVRSAVLDEVATGGACITRVDGGLGFVRTYLTLIGGGRKGLSKAYLSELDSVLASPRLRRFFCSEGPKRRNYENYYPKNKKEIPKANNNQKAESGKEEGSGEQGNPQENFIKLNYNILAPLLFIGFILSSILMSPREQQENKYHFYYPIDDKFWHEVMALRRTSFNFPKLHFQISFQEFKNKLLEAGLVDRIVVTNKSVAKVYVRSSAPGPDQIGDDSIQGPVAGRNDRRNTSQYKYYFNIGSVESFEEKLEEAQEALRIDPHNYVPVTYVDELNWFQEVMRFGPTVLLLAVLYFMGRRVQGGMGVGGPGGKGGRGIFNIGKAHFTKMDKNAKNKVFFKDVAGCDEAKQEIMEFVHFLKNPKKYELLGAKIPKGALLVGPPGTGKTLLAKATAGESGVPFLSISGSDFMEMFVGVGPARVRSLFQEARQCAPSIIFIDEIDAIGRARGRGGFSGGHDERESTLNQLLVEMDGFATTSGVVILAGTNRPDILDKALLRPGRFDRQITIDKPDIKGRDQIFRIYLSKLKLDHEASFYSQRLAALTPGFAGADIANVCNEAALIAARNESTIITMQHFESAIDRVIGGLEKKNKVISKLERRTVAYHESGHAVAGWFLEHAEPLLKVTIVPRGTAALGFAQYVPNENLLMTKEQLFDVTCMTLGGRAAEQATGQAFYFRTLGLGLSPTLTCHRVLIGRISTGAQNDLEKVTKMTYAQVAVYGFSDKVGLLSFPQRDDGFEMSKPYSSKTAAIIDTEVREWVSKAYERTVQLIEKHKEQVAQIAELLLEKEVLHQEDLVRVLGERPFKSLEPTNYDIFKQGFEEEKKETKDNPENKTVEDNGSPPVVPEVVPL</sequence>
<keyword evidence="19" id="KW-0539">Nucleus</keyword>
<evidence type="ECO:0000259" key="21">
    <source>
        <dbReference type="PROSITE" id="PS50811"/>
    </source>
</evidence>